<dbReference type="Gene3D" id="1.10.287.950">
    <property type="entry name" value="Methyl-accepting chemotaxis protein"/>
    <property type="match status" value="1"/>
</dbReference>
<keyword evidence="5" id="KW-1185">Reference proteome</keyword>
<name>A0A840FKN3_9SPHN</name>
<feature type="domain" description="Methyl-accepting transducer" evidence="3">
    <location>
        <begin position="224"/>
        <end position="446"/>
    </location>
</feature>
<evidence type="ECO:0000256" key="2">
    <source>
        <dbReference type="PROSITE-ProRule" id="PRU00284"/>
    </source>
</evidence>
<dbReference type="InterPro" id="IPR004089">
    <property type="entry name" value="MCPsignal_dom"/>
</dbReference>
<organism evidence="4 5">
    <name type="scientific">Sphingomonas jinjuensis</name>
    <dbReference type="NCBI Taxonomy" id="535907"/>
    <lineage>
        <taxon>Bacteria</taxon>
        <taxon>Pseudomonadati</taxon>
        <taxon>Pseudomonadota</taxon>
        <taxon>Alphaproteobacteria</taxon>
        <taxon>Sphingomonadales</taxon>
        <taxon>Sphingomonadaceae</taxon>
        <taxon>Sphingomonas</taxon>
    </lineage>
</organism>
<dbReference type="Proteomes" id="UP000529795">
    <property type="component" value="Unassembled WGS sequence"/>
</dbReference>
<dbReference type="PROSITE" id="PS50111">
    <property type="entry name" value="CHEMOTAXIS_TRANSDUC_2"/>
    <property type="match status" value="1"/>
</dbReference>
<sequence>MNVALPVTTDCEKRTSVPVLAMAHLPLVAIVVDADDLTVTYASHRAVERGIPPGARPFGAATADLLTARRTTSIRIDDADVTMSITVLPDGAGLLIVEQADHGRDVAKLLQMIDSMPVAVMTADPDDDFRINYLNRGSGQIMQRVARHLPVPVENILGSSIDLFHADGHHQRSHLADPCKLPIKGRIRLGDEYLAFDATAIIADDGRYLGPMISWKLVTEEVQLSNTVSGMADQLARSFERLNDEAAGLRSRARSKAGVVQDLTDAADRMDKVLKVISDRVAHAAQLANRIIDQATSTSEFVTSLEENAERIEHMSLAIGRIAGQTNLLALNATIEAARAGEAGRGFTVVAGEVKSLAAETARTSAEIGAQLSGMRSATAMTAGAIRSITDQIAELVGVAGEVQRANIDQAVSASAVNRTISEVRVAADDSERAADVVSGLAKELSRGAEGLQTKLTAFLP</sequence>
<keyword evidence="1 2" id="KW-0807">Transducer</keyword>
<protein>
    <submittedName>
        <fullName evidence="4">Methyl-accepting chemotaxis protein</fullName>
    </submittedName>
</protein>
<dbReference type="SUPFAM" id="SSF58104">
    <property type="entry name" value="Methyl-accepting chemotaxis protein (MCP) signaling domain"/>
    <property type="match status" value="1"/>
</dbReference>
<evidence type="ECO:0000313" key="4">
    <source>
        <dbReference type="EMBL" id="MBB4154498.1"/>
    </source>
</evidence>
<dbReference type="GO" id="GO:0007165">
    <property type="term" value="P:signal transduction"/>
    <property type="evidence" value="ECO:0007669"/>
    <property type="project" value="UniProtKB-KW"/>
</dbReference>
<proteinExistence type="predicted"/>
<gene>
    <name evidence="4" type="ORF">GGQ80_002411</name>
</gene>
<dbReference type="GO" id="GO:0016020">
    <property type="term" value="C:membrane"/>
    <property type="evidence" value="ECO:0007669"/>
    <property type="project" value="InterPro"/>
</dbReference>
<dbReference type="Gene3D" id="3.30.450.20">
    <property type="entry name" value="PAS domain"/>
    <property type="match status" value="1"/>
</dbReference>
<dbReference type="PANTHER" id="PTHR32089">
    <property type="entry name" value="METHYL-ACCEPTING CHEMOTAXIS PROTEIN MCPB"/>
    <property type="match status" value="1"/>
</dbReference>
<evidence type="ECO:0000256" key="1">
    <source>
        <dbReference type="ARBA" id="ARBA00023224"/>
    </source>
</evidence>
<comment type="caution">
    <text evidence="4">The sequence shown here is derived from an EMBL/GenBank/DDBJ whole genome shotgun (WGS) entry which is preliminary data.</text>
</comment>
<accession>A0A840FKN3</accession>
<dbReference type="SMART" id="SM00283">
    <property type="entry name" value="MA"/>
    <property type="match status" value="1"/>
</dbReference>
<dbReference type="EMBL" id="JACIEV010000006">
    <property type="protein sequence ID" value="MBB4154498.1"/>
    <property type="molecule type" value="Genomic_DNA"/>
</dbReference>
<dbReference type="Pfam" id="PF00015">
    <property type="entry name" value="MCPsignal"/>
    <property type="match status" value="1"/>
</dbReference>
<reference evidence="4 5" key="1">
    <citation type="submission" date="2020-08" db="EMBL/GenBank/DDBJ databases">
        <title>Genomic Encyclopedia of Type Strains, Phase IV (KMG-IV): sequencing the most valuable type-strain genomes for metagenomic binning, comparative biology and taxonomic classification.</title>
        <authorList>
            <person name="Goeker M."/>
        </authorList>
    </citation>
    <scope>NUCLEOTIDE SEQUENCE [LARGE SCALE GENOMIC DNA]</scope>
    <source>
        <strain evidence="4 5">YC6723</strain>
    </source>
</reference>
<dbReference type="AlphaFoldDB" id="A0A840FKN3"/>
<dbReference type="PANTHER" id="PTHR32089:SF112">
    <property type="entry name" value="LYSOZYME-LIKE PROTEIN-RELATED"/>
    <property type="match status" value="1"/>
</dbReference>
<evidence type="ECO:0000313" key="5">
    <source>
        <dbReference type="Proteomes" id="UP000529795"/>
    </source>
</evidence>
<evidence type="ECO:0000259" key="3">
    <source>
        <dbReference type="PROSITE" id="PS50111"/>
    </source>
</evidence>